<dbReference type="AlphaFoldDB" id="A0A9P8VU43"/>
<dbReference type="Proteomes" id="UP000777438">
    <property type="component" value="Unassembled WGS sequence"/>
</dbReference>
<evidence type="ECO:0000313" key="3">
    <source>
        <dbReference type="Proteomes" id="UP000777438"/>
    </source>
</evidence>
<comment type="caution">
    <text evidence="2">The sequence shown here is derived from an EMBL/GenBank/DDBJ whole genome shotgun (WGS) entry which is preliminary data.</text>
</comment>
<evidence type="ECO:0000256" key="1">
    <source>
        <dbReference type="SAM" id="MobiDB-lite"/>
    </source>
</evidence>
<gene>
    <name evidence="2" type="ORF">B0T10DRAFT_192536</name>
</gene>
<proteinExistence type="predicted"/>
<sequence>MLSRSRQRSPQPQIWQLWGWSFIPPSRVFAVNTGRSSVKSLAVLPSFFIFPPIRVFQFVPIAHTLHTTKGSTHHRTPKPLPGSASLHSPPSLLSPKLSTSPVFNHPSLPISLLSPPTYPAAFHPSFGYVGSSRHSPCSHSLLPGTLVTPRPLPSKRKSRLVIILIAPKTCIIMLIHA</sequence>
<organism evidence="2 3">
    <name type="scientific">Thelonectria olida</name>
    <dbReference type="NCBI Taxonomy" id="1576542"/>
    <lineage>
        <taxon>Eukaryota</taxon>
        <taxon>Fungi</taxon>
        <taxon>Dikarya</taxon>
        <taxon>Ascomycota</taxon>
        <taxon>Pezizomycotina</taxon>
        <taxon>Sordariomycetes</taxon>
        <taxon>Hypocreomycetidae</taxon>
        <taxon>Hypocreales</taxon>
        <taxon>Nectriaceae</taxon>
        <taxon>Thelonectria</taxon>
    </lineage>
</organism>
<name>A0A9P8VU43_9HYPO</name>
<dbReference type="EMBL" id="JAGPYM010000030">
    <property type="protein sequence ID" value="KAH6877340.1"/>
    <property type="molecule type" value="Genomic_DNA"/>
</dbReference>
<feature type="region of interest" description="Disordered" evidence="1">
    <location>
        <begin position="68"/>
        <end position="89"/>
    </location>
</feature>
<protein>
    <submittedName>
        <fullName evidence="2">Uncharacterized protein</fullName>
    </submittedName>
</protein>
<keyword evidence="3" id="KW-1185">Reference proteome</keyword>
<reference evidence="2 3" key="1">
    <citation type="journal article" date="2021" name="Nat. Commun.">
        <title>Genetic determinants of endophytism in the Arabidopsis root mycobiome.</title>
        <authorList>
            <person name="Mesny F."/>
            <person name="Miyauchi S."/>
            <person name="Thiergart T."/>
            <person name="Pickel B."/>
            <person name="Atanasova L."/>
            <person name="Karlsson M."/>
            <person name="Huettel B."/>
            <person name="Barry K.W."/>
            <person name="Haridas S."/>
            <person name="Chen C."/>
            <person name="Bauer D."/>
            <person name="Andreopoulos W."/>
            <person name="Pangilinan J."/>
            <person name="LaButti K."/>
            <person name="Riley R."/>
            <person name="Lipzen A."/>
            <person name="Clum A."/>
            <person name="Drula E."/>
            <person name="Henrissat B."/>
            <person name="Kohler A."/>
            <person name="Grigoriev I.V."/>
            <person name="Martin F.M."/>
            <person name="Hacquard S."/>
        </authorList>
    </citation>
    <scope>NUCLEOTIDE SEQUENCE [LARGE SCALE GENOMIC DNA]</scope>
    <source>
        <strain evidence="2 3">MPI-CAGE-CH-0241</strain>
    </source>
</reference>
<evidence type="ECO:0000313" key="2">
    <source>
        <dbReference type="EMBL" id="KAH6877340.1"/>
    </source>
</evidence>
<accession>A0A9P8VU43</accession>